<reference evidence="2 3" key="2">
    <citation type="submission" date="2016-01" db="EMBL/GenBank/DDBJ databases">
        <title>Microcella alkaliphila JAM AC0309 whole genome shotgun sequence.</title>
        <authorList>
            <person name="Kurata A."/>
            <person name="Hirose Y."/>
            <person name="Kishimoto N."/>
            <person name="Kobayashi T."/>
        </authorList>
    </citation>
    <scope>NUCLEOTIDE SEQUENCE [LARGE SCALE GENOMIC DNA]</scope>
    <source>
        <strain evidence="2 3">JAM AC0309</strain>
    </source>
</reference>
<keyword evidence="2" id="KW-0808">Transferase</keyword>
<feature type="transmembrane region" description="Helical" evidence="1">
    <location>
        <begin position="79"/>
        <end position="102"/>
    </location>
</feature>
<dbReference type="GO" id="GO:0016740">
    <property type="term" value="F:transferase activity"/>
    <property type="evidence" value="ECO:0007669"/>
    <property type="project" value="UniProtKB-KW"/>
</dbReference>
<protein>
    <submittedName>
        <fullName evidence="2">Glycosyltransferase, ExpC-like family</fullName>
    </submittedName>
</protein>
<keyword evidence="1" id="KW-0472">Membrane</keyword>
<name>A0A0U5BPE7_9MICO</name>
<evidence type="ECO:0000313" key="3">
    <source>
        <dbReference type="Proteomes" id="UP000218965"/>
    </source>
</evidence>
<accession>A0A0U5BPE7</accession>
<sequence length="143" mass="14808">MLAAFRPVTAEQLTVSVNEQLLHSALLASHASRRKLSSTDIARVVRYRQALGITGSGSVTGLSGTTLEAASVGFAMSGLGLGVIAATLPLLGVIAIAIASAIEWNEVDLLRRSDDRVYVRNQVATASLIALLAAIGWAATAPL</sequence>
<keyword evidence="1" id="KW-1133">Transmembrane helix</keyword>
<dbReference type="EMBL" id="AP017315">
    <property type="protein sequence ID" value="BAU33429.1"/>
    <property type="molecule type" value="Genomic_DNA"/>
</dbReference>
<dbReference type="Proteomes" id="UP000218965">
    <property type="component" value="Chromosome"/>
</dbReference>
<dbReference type="AlphaFoldDB" id="A0A0U5BPE7"/>
<dbReference type="KEGG" id="malk:MalAC0309_2594"/>
<evidence type="ECO:0000256" key="1">
    <source>
        <dbReference type="SAM" id="Phobius"/>
    </source>
</evidence>
<gene>
    <name evidence="2" type="ORF">MalAC0309_2594</name>
</gene>
<organism evidence="2 3">
    <name type="scientific">Microcella alkaliphila</name>
    <dbReference type="NCBI Taxonomy" id="279828"/>
    <lineage>
        <taxon>Bacteria</taxon>
        <taxon>Bacillati</taxon>
        <taxon>Actinomycetota</taxon>
        <taxon>Actinomycetes</taxon>
        <taxon>Micrococcales</taxon>
        <taxon>Microbacteriaceae</taxon>
        <taxon>Microcella</taxon>
    </lineage>
</organism>
<feature type="transmembrane region" description="Helical" evidence="1">
    <location>
        <begin position="123"/>
        <end position="140"/>
    </location>
</feature>
<evidence type="ECO:0000313" key="2">
    <source>
        <dbReference type="EMBL" id="BAU33429.1"/>
    </source>
</evidence>
<keyword evidence="1" id="KW-0812">Transmembrane</keyword>
<reference evidence="3" key="1">
    <citation type="submission" date="2015-12" db="EMBL/GenBank/DDBJ databases">
        <authorList>
            <person name="Shamseldin A."/>
            <person name="Moawad H."/>
            <person name="Abd El-Rahim W.M."/>
            <person name="Sadowsky M.J."/>
        </authorList>
    </citation>
    <scope>NUCLEOTIDE SEQUENCE [LARGE SCALE GENOMIC DNA]</scope>
    <source>
        <strain evidence="3">JAM AC0309</strain>
    </source>
</reference>
<proteinExistence type="predicted"/>